<dbReference type="Proteomes" id="UP000030758">
    <property type="component" value="Unassembled WGS sequence"/>
</dbReference>
<dbReference type="EMBL" id="KL363183">
    <property type="protein sequence ID" value="KFD58701.1"/>
    <property type="molecule type" value="Genomic_DNA"/>
</dbReference>
<dbReference type="AlphaFoldDB" id="A0A085MNA5"/>
<gene>
    <name evidence="1" type="ORF">M513_00394</name>
    <name evidence="2" type="ORF">M514_00394</name>
</gene>
<dbReference type="Proteomes" id="UP000030764">
    <property type="component" value="Unassembled WGS sequence"/>
</dbReference>
<evidence type="ECO:0000313" key="2">
    <source>
        <dbReference type="EMBL" id="KFD71984.1"/>
    </source>
</evidence>
<accession>A0A085MNA5</accession>
<sequence length="93" mass="10705">MLPLDTFGMVAVKRLWSLKRGRNVAEFVGWHPSEMLEKGSLFACPLPRHRSNTFQPCQKRQVTDLAMHLSHAGLDQLKCSDGMKYQRYGEHFS</sequence>
<evidence type="ECO:0000313" key="3">
    <source>
        <dbReference type="Proteomes" id="UP000030764"/>
    </source>
</evidence>
<keyword evidence="3" id="KW-1185">Reference proteome</keyword>
<name>A0A085MNA5_9BILA</name>
<evidence type="ECO:0000313" key="1">
    <source>
        <dbReference type="EMBL" id="KFD58701.1"/>
    </source>
</evidence>
<protein>
    <submittedName>
        <fullName evidence="1">Uncharacterized protein</fullName>
    </submittedName>
</protein>
<reference evidence="1 3" key="1">
    <citation type="journal article" date="2014" name="Nat. Genet.">
        <title>Genome and transcriptome of the porcine whipworm Trichuris suis.</title>
        <authorList>
            <person name="Jex A.R."/>
            <person name="Nejsum P."/>
            <person name="Schwarz E.M."/>
            <person name="Hu L."/>
            <person name="Young N.D."/>
            <person name="Hall R.S."/>
            <person name="Korhonen P.K."/>
            <person name="Liao S."/>
            <person name="Thamsborg S."/>
            <person name="Xia J."/>
            <person name="Xu P."/>
            <person name="Wang S."/>
            <person name="Scheerlinck J.P."/>
            <person name="Hofmann A."/>
            <person name="Sternberg P.W."/>
            <person name="Wang J."/>
            <person name="Gasser R.B."/>
        </authorList>
    </citation>
    <scope>NUCLEOTIDE SEQUENCE [LARGE SCALE GENOMIC DNA]</scope>
    <source>
        <strain evidence="2">DCEP-RM93F</strain>
        <strain evidence="1">DCEP-RM93M</strain>
    </source>
</reference>
<dbReference type="EMBL" id="KL367479">
    <property type="protein sequence ID" value="KFD71984.1"/>
    <property type="molecule type" value="Genomic_DNA"/>
</dbReference>
<organism evidence="1 3">
    <name type="scientific">Trichuris suis</name>
    <name type="common">pig whipworm</name>
    <dbReference type="NCBI Taxonomy" id="68888"/>
    <lineage>
        <taxon>Eukaryota</taxon>
        <taxon>Metazoa</taxon>
        <taxon>Ecdysozoa</taxon>
        <taxon>Nematoda</taxon>
        <taxon>Enoplea</taxon>
        <taxon>Dorylaimia</taxon>
        <taxon>Trichinellida</taxon>
        <taxon>Trichuridae</taxon>
        <taxon>Trichuris</taxon>
    </lineage>
</organism>
<feature type="non-terminal residue" evidence="1">
    <location>
        <position position="93"/>
    </location>
</feature>
<proteinExistence type="predicted"/>